<dbReference type="Proteomes" id="UP000051084">
    <property type="component" value="Unassembled WGS sequence"/>
</dbReference>
<dbReference type="AlphaFoldDB" id="A0A0R1UFL5"/>
<comment type="caution">
    <text evidence="1">The sequence shown here is derived from an EMBL/GenBank/DDBJ whole genome shotgun (WGS) entry which is preliminary data.</text>
</comment>
<accession>A0A0R1UFL5</accession>
<name>A0A0R1UFL5_9LACO</name>
<evidence type="ECO:0000313" key="2">
    <source>
        <dbReference type="Proteomes" id="UP000051084"/>
    </source>
</evidence>
<dbReference type="SUPFAM" id="SSF53474">
    <property type="entry name" value="alpha/beta-Hydrolases"/>
    <property type="match status" value="1"/>
</dbReference>
<dbReference type="InterPro" id="IPR029058">
    <property type="entry name" value="AB_hydrolase_fold"/>
</dbReference>
<dbReference type="PATRIC" id="fig|1423742.4.peg.442"/>
<dbReference type="RefSeq" id="WP_153010973.1">
    <property type="nucleotide sequence ID" value="NZ_AZGC01000059.1"/>
</dbReference>
<sequence length="430" mass="47760">MYVVAEGKVPGATRNKDVSHHQYNQGKTVVKTNLTPAQQAHVKNASILYQGSMAPFKKGSRADWISNNIPFGWKIFTGEKGPAGPQQYGSIKSTNSILHRYVNAKFNLYGHSQGGFNGQYAFADLFNHGLAKRINNAYFYESPNANALLKHPVKSKKVHLYTDFMDNIGTLGYKLPTSLGAGHAEPMGELNLMMPDKGYGLIGQHMLSGYAHGFKVTIPLGRNYGKQVIQKIVLGYNNKFLQHPDWVKNSGIINADQLKKIYIRARKKNQFMNARTDRKLNHDLKQLRVAQRSLGWTSGSMSASQRFFLDAEEAYVISSAIEGYAATDIAILQADLEQGKSNLEQLWSTTQHQALSIGKHLSHGEVMSALHEGGASQQTMVNQYTEKYDSKLAEARQLSNRLTDLTSTFKGRVATRLAEDQADRSTFGLG</sequence>
<organism evidence="1 2">
    <name type="scientific">Limosilactobacillus equigenerosi DSM 18793 = JCM 14505</name>
    <dbReference type="NCBI Taxonomy" id="1423742"/>
    <lineage>
        <taxon>Bacteria</taxon>
        <taxon>Bacillati</taxon>
        <taxon>Bacillota</taxon>
        <taxon>Bacilli</taxon>
        <taxon>Lactobacillales</taxon>
        <taxon>Lactobacillaceae</taxon>
        <taxon>Limosilactobacillus</taxon>
    </lineage>
</organism>
<evidence type="ECO:0008006" key="3">
    <source>
        <dbReference type="Google" id="ProtNLM"/>
    </source>
</evidence>
<protein>
    <recommendedName>
        <fullName evidence="3">Fungal lipase-like domain-containing protein</fullName>
    </recommendedName>
</protein>
<reference evidence="1 2" key="1">
    <citation type="journal article" date="2015" name="Genome Announc.">
        <title>Expanding the biotechnology potential of lactobacilli through comparative genomics of 213 strains and associated genera.</title>
        <authorList>
            <person name="Sun Z."/>
            <person name="Harris H.M."/>
            <person name="McCann A."/>
            <person name="Guo C."/>
            <person name="Argimon S."/>
            <person name="Zhang W."/>
            <person name="Yang X."/>
            <person name="Jeffery I.B."/>
            <person name="Cooney J.C."/>
            <person name="Kagawa T.F."/>
            <person name="Liu W."/>
            <person name="Song Y."/>
            <person name="Salvetti E."/>
            <person name="Wrobel A."/>
            <person name="Rasinkangas P."/>
            <person name="Parkhill J."/>
            <person name="Rea M.C."/>
            <person name="O'Sullivan O."/>
            <person name="Ritari J."/>
            <person name="Douillard F.P."/>
            <person name="Paul Ross R."/>
            <person name="Yang R."/>
            <person name="Briner A.E."/>
            <person name="Felis G.E."/>
            <person name="de Vos W.M."/>
            <person name="Barrangou R."/>
            <person name="Klaenhammer T.R."/>
            <person name="Caufield P.W."/>
            <person name="Cui Y."/>
            <person name="Zhang H."/>
            <person name="O'Toole P.W."/>
        </authorList>
    </citation>
    <scope>NUCLEOTIDE SEQUENCE [LARGE SCALE GENOMIC DNA]</scope>
    <source>
        <strain evidence="1 2">DSM 18793</strain>
    </source>
</reference>
<keyword evidence="2" id="KW-1185">Reference proteome</keyword>
<dbReference type="OrthoDB" id="2365336at2"/>
<evidence type="ECO:0000313" key="1">
    <source>
        <dbReference type="EMBL" id="KRL92191.1"/>
    </source>
</evidence>
<proteinExistence type="predicted"/>
<dbReference type="EMBL" id="AZGC01000059">
    <property type="protein sequence ID" value="KRL92191.1"/>
    <property type="molecule type" value="Genomic_DNA"/>
</dbReference>
<dbReference type="STRING" id="417373.GCA_001570685_00845"/>
<gene>
    <name evidence="1" type="ORF">FC21_GL000426</name>
</gene>